<dbReference type="Pfam" id="PF12705">
    <property type="entry name" value="PDDEXK_1"/>
    <property type="match status" value="1"/>
</dbReference>
<dbReference type="SUPFAM" id="SSF52980">
    <property type="entry name" value="Restriction endonuclease-like"/>
    <property type="match status" value="1"/>
</dbReference>
<dbReference type="EMBL" id="JBHULH010000001">
    <property type="protein sequence ID" value="MFD2566769.1"/>
    <property type="molecule type" value="Genomic_DNA"/>
</dbReference>
<dbReference type="InterPro" id="IPR011604">
    <property type="entry name" value="PDDEXK-like_dom_sf"/>
</dbReference>
<evidence type="ECO:0000313" key="2">
    <source>
        <dbReference type="EMBL" id="MFD2566769.1"/>
    </source>
</evidence>
<dbReference type="Gene3D" id="3.90.320.10">
    <property type="match status" value="1"/>
</dbReference>
<dbReference type="RefSeq" id="WP_379665472.1">
    <property type="nucleotide sequence ID" value="NZ_JBHULH010000001.1"/>
</dbReference>
<dbReference type="Proteomes" id="UP001597508">
    <property type="component" value="Unassembled WGS sequence"/>
</dbReference>
<dbReference type="InterPro" id="IPR027417">
    <property type="entry name" value="P-loop_NTPase"/>
</dbReference>
<comment type="caution">
    <text evidence="2">The sequence shown here is derived from an EMBL/GenBank/DDBJ whole genome shotgun (WGS) entry which is preliminary data.</text>
</comment>
<organism evidence="2 3">
    <name type="scientific">Pseudotenacibaculum haliotis</name>
    <dbReference type="NCBI Taxonomy" id="1862138"/>
    <lineage>
        <taxon>Bacteria</taxon>
        <taxon>Pseudomonadati</taxon>
        <taxon>Bacteroidota</taxon>
        <taxon>Flavobacteriia</taxon>
        <taxon>Flavobacteriales</taxon>
        <taxon>Flavobacteriaceae</taxon>
        <taxon>Pseudotenacibaculum</taxon>
    </lineage>
</organism>
<evidence type="ECO:0000313" key="3">
    <source>
        <dbReference type="Proteomes" id="UP001597508"/>
    </source>
</evidence>
<proteinExistence type="predicted"/>
<keyword evidence="3" id="KW-1185">Reference proteome</keyword>
<protein>
    <submittedName>
        <fullName evidence="2">PD-(D/E)XK nuclease family protein</fullName>
    </submittedName>
</protein>
<feature type="domain" description="PD-(D/E)XK endonuclease-like" evidence="1">
    <location>
        <begin position="641"/>
        <end position="903"/>
    </location>
</feature>
<name>A0ABW5LQC8_9FLAO</name>
<dbReference type="InterPro" id="IPR011335">
    <property type="entry name" value="Restrct_endonuc-II-like"/>
</dbReference>
<evidence type="ECO:0000259" key="1">
    <source>
        <dbReference type="Pfam" id="PF12705"/>
    </source>
</evidence>
<dbReference type="InterPro" id="IPR038726">
    <property type="entry name" value="PDDEXK_AddAB-type"/>
</dbReference>
<dbReference type="SUPFAM" id="SSF52540">
    <property type="entry name" value="P-loop containing nucleoside triphosphate hydrolases"/>
    <property type="match status" value="1"/>
</dbReference>
<reference evidence="3" key="1">
    <citation type="journal article" date="2019" name="Int. J. Syst. Evol. Microbiol.">
        <title>The Global Catalogue of Microorganisms (GCM) 10K type strain sequencing project: providing services to taxonomists for standard genome sequencing and annotation.</title>
        <authorList>
            <consortium name="The Broad Institute Genomics Platform"/>
            <consortium name="The Broad Institute Genome Sequencing Center for Infectious Disease"/>
            <person name="Wu L."/>
            <person name="Ma J."/>
        </authorList>
    </citation>
    <scope>NUCLEOTIDE SEQUENCE [LARGE SCALE GENOMIC DNA]</scope>
    <source>
        <strain evidence="3">KCTC 52127</strain>
    </source>
</reference>
<accession>A0ABW5LQC8</accession>
<sequence length="915" mass="106487">MQTFISETLDDILLAHASLKDCVLVLPSQRAGVFVKSELRKKVAHGFLPEIFTIEKFVEKIAQIKSGDTIQLLFDFYKIYCQIEEDPDTFDVFSSWAFVALQDFNEVDQYLVNSHDIFTYLRDIQRLRKWSVKGEFKETELIKDHFKFMESLGKYYQKFYDFLLEKKTGYQGLLYREATHKVASFIEQQTDKKFFFIGFNALNKAEEFLFQQFLATQRADIYWDIDRSFFESNHAAGSFIRGYKTQWKYYQNRDLKLVSSHFSSPKKIEVIGATKNIAQLKYAGEILESFESFENTALVLGDESLLSVALNSIPKKVSSINITMGYPLQNVPTSQFVVSVFQLFINQEKLQKSDTNEFYYKDVIRFFKNPIVYQIIQKHDPELIFHIQNTISGENRSFLSGELIQSYFADLDNEVSELLSTIFAPIDTVEEFINRILYFIEAVRDDVTVLEKEYLYRFYTAFTQLKNLNNTHGYFQSIKTLFIFYRRIVASEKLSFQGEPLRGLQLMGMLETRVLDFENVIITSVNESIIPSNSTQNTFIPFDVKLQFGLPTYKEKDAIFSYHFFRLLQRAKNVYLLYNTESDSYGSGEKSRFISQLELINPDITTSFLNQKVVTQKRELQEIHKHPSVLKKLEELAKKGISPSAIANYLYNPIAFYKDKILGIRELEEVEETVAANTLGTVVHDTLEELYKPYIHQFLKLEDLQSMQKIAKGLVEKYFRKHFRSGEMNQGKNRLIFEVANRYIERFLSSEKEVLKAGHQLKIIATEQKLETTLQIPGVDFPVKIKGIVDRIDELNGVTRVIDYKTGMVAANDLRVADLELLKDFKYSKAIQILLYSLLYTQDKSIDADRLEAGIYSFKNLKNGFLRVNFSGNYRSPDYKISEERLQEAIDRIGEVIAEIYNPLISFKEPEELPF</sequence>
<gene>
    <name evidence="2" type="ORF">ACFSRZ_05260</name>
</gene>